<dbReference type="SMART" id="SM00829">
    <property type="entry name" value="PKS_ER"/>
    <property type="match status" value="1"/>
</dbReference>
<evidence type="ECO:0000313" key="5">
    <source>
        <dbReference type="Proteomes" id="UP000609879"/>
    </source>
</evidence>
<evidence type="ECO:0000256" key="2">
    <source>
        <dbReference type="ARBA" id="ARBA00023002"/>
    </source>
</evidence>
<sequence length="329" mass="33905">MFAICIREPGGPEVLAWTAVPDPRVRAGEVLIDITAGGVNRGDLLQRTGHYDPPPGSPPYPGLECSGRIAAVGAGVRGWRPGDEVCALLAGGGYAEKVAVPAGQVLPVPKGVGLAEAAALPEVACTVWVNLVRHARLRAGETLLVHGGGSGIGTFALQFAAALGARVLTTARPVKHEALRGLGAEVTIDYTTEDFAAAVLRATGGRGADVILDILGGGCLDRNVRALAVGGRLVVIGLQRGRRGELDLSELLARRATVTATALRGRPAAEKAAIVRGTRDDVWPLVESGAIRPVVDRVLPMTEAARAHQVLAAGEHIGKVLLLTGPGRG</sequence>
<dbReference type="SUPFAM" id="SSF50129">
    <property type="entry name" value="GroES-like"/>
    <property type="match status" value="1"/>
</dbReference>
<dbReference type="EMBL" id="BOMI01000021">
    <property type="protein sequence ID" value="GID72685.1"/>
    <property type="molecule type" value="Genomic_DNA"/>
</dbReference>
<keyword evidence="5" id="KW-1185">Reference proteome</keyword>
<dbReference type="InterPro" id="IPR020843">
    <property type="entry name" value="ER"/>
</dbReference>
<dbReference type="RefSeq" id="WP_203760625.1">
    <property type="nucleotide sequence ID" value="NZ_BAAABO010000006.1"/>
</dbReference>
<dbReference type="PANTHER" id="PTHR48106">
    <property type="entry name" value="QUINONE OXIDOREDUCTASE PIG3-RELATED"/>
    <property type="match status" value="1"/>
</dbReference>
<keyword evidence="2" id="KW-0560">Oxidoreductase</keyword>
<dbReference type="Proteomes" id="UP000609879">
    <property type="component" value="Unassembled WGS sequence"/>
</dbReference>
<protein>
    <submittedName>
        <fullName evidence="4">NAD(P)H quinone oxidoreductase</fullName>
    </submittedName>
</protein>
<dbReference type="Gene3D" id="3.90.180.10">
    <property type="entry name" value="Medium-chain alcohol dehydrogenases, catalytic domain"/>
    <property type="match status" value="1"/>
</dbReference>
<dbReference type="SUPFAM" id="SSF51735">
    <property type="entry name" value="NAD(P)-binding Rossmann-fold domains"/>
    <property type="match status" value="1"/>
</dbReference>
<dbReference type="Gene3D" id="3.40.50.720">
    <property type="entry name" value="NAD(P)-binding Rossmann-like Domain"/>
    <property type="match status" value="1"/>
</dbReference>
<dbReference type="Pfam" id="PF08240">
    <property type="entry name" value="ADH_N"/>
    <property type="match status" value="1"/>
</dbReference>
<organism evidence="4 5">
    <name type="scientific">Paractinoplanes deccanensis</name>
    <dbReference type="NCBI Taxonomy" id="113561"/>
    <lineage>
        <taxon>Bacteria</taxon>
        <taxon>Bacillati</taxon>
        <taxon>Actinomycetota</taxon>
        <taxon>Actinomycetes</taxon>
        <taxon>Micromonosporales</taxon>
        <taxon>Micromonosporaceae</taxon>
        <taxon>Paractinoplanes</taxon>
    </lineage>
</organism>
<reference evidence="4 5" key="1">
    <citation type="submission" date="2021-01" db="EMBL/GenBank/DDBJ databases">
        <title>Whole genome shotgun sequence of Actinoplanes deccanensis NBRC 13994.</title>
        <authorList>
            <person name="Komaki H."/>
            <person name="Tamura T."/>
        </authorList>
    </citation>
    <scope>NUCLEOTIDE SEQUENCE [LARGE SCALE GENOMIC DNA]</scope>
    <source>
        <strain evidence="4 5">NBRC 13994</strain>
    </source>
</reference>
<dbReference type="InterPro" id="IPR014189">
    <property type="entry name" value="Quinone_OxRdtase_PIG3"/>
</dbReference>
<dbReference type="PANTHER" id="PTHR48106:SF8">
    <property type="entry name" value="OS02G0805600 PROTEIN"/>
    <property type="match status" value="1"/>
</dbReference>
<evidence type="ECO:0000256" key="1">
    <source>
        <dbReference type="ARBA" id="ARBA00022857"/>
    </source>
</evidence>
<keyword evidence="1" id="KW-0521">NADP</keyword>
<evidence type="ECO:0000313" key="4">
    <source>
        <dbReference type="EMBL" id="GID72685.1"/>
    </source>
</evidence>
<dbReference type="CDD" id="cd05276">
    <property type="entry name" value="p53_inducible_oxidoreductase"/>
    <property type="match status" value="1"/>
</dbReference>
<dbReference type="Pfam" id="PF13602">
    <property type="entry name" value="ADH_zinc_N_2"/>
    <property type="match status" value="1"/>
</dbReference>
<dbReference type="InterPro" id="IPR036291">
    <property type="entry name" value="NAD(P)-bd_dom_sf"/>
</dbReference>
<proteinExistence type="predicted"/>
<dbReference type="InterPro" id="IPR013154">
    <property type="entry name" value="ADH-like_N"/>
</dbReference>
<feature type="domain" description="Enoyl reductase (ER)" evidence="3">
    <location>
        <begin position="10"/>
        <end position="322"/>
    </location>
</feature>
<dbReference type="NCBIfam" id="TIGR02824">
    <property type="entry name" value="quinone_pig3"/>
    <property type="match status" value="1"/>
</dbReference>
<dbReference type="InterPro" id="IPR011032">
    <property type="entry name" value="GroES-like_sf"/>
</dbReference>
<accession>A0ABQ3XY81</accession>
<comment type="caution">
    <text evidence="4">The sequence shown here is derived from an EMBL/GenBank/DDBJ whole genome shotgun (WGS) entry which is preliminary data.</text>
</comment>
<gene>
    <name evidence="4" type="ORF">Ade02nite_13260</name>
</gene>
<name>A0ABQ3XY81_9ACTN</name>
<evidence type="ECO:0000259" key="3">
    <source>
        <dbReference type="SMART" id="SM00829"/>
    </source>
</evidence>